<organism evidence="1 2">
    <name type="scientific">Rhizopogon vinicolor AM-OR11-026</name>
    <dbReference type="NCBI Taxonomy" id="1314800"/>
    <lineage>
        <taxon>Eukaryota</taxon>
        <taxon>Fungi</taxon>
        <taxon>Dikarya</taxon>
        <taxon>Basidiomycota</taxon>
        <taxon>Agaricomycotina</taxon>
        <taxon>Agaricomycetes</taxon>
        <taxon>Agaricomycetidae</taxon>
        <taxon>Boletales</taxon>
        <taxon>Suillineae</taxon>
        <taxon>Rhizopogonaceae</taxon>
        <taxon>Rhizopogon</taxon>
    </lineage>
</organism>
<keyword evidence="2" id="KW-1185">Reference proteome</keyword>
<protein>
    <submittedName>
        <fullName evidence="1">Uncharacterized protein</fullName>
    </submittedName>
</protein>
<accession>A0A1B7MUW1</accession>
<gene>
    <name evidence="1" type="ORF">K503DRAFT_311147</name>
</gene>
<dbReference type="AlphaFoldDB" id="A0A1B7MUW1"/>
<proteinExistence type="predicted"/>
<dbReference type="Proteomes" id="UP000092154">
    <property type="component" value="Unassembled WGS sequence"/>
</dbReference>
<reference evidence="1 2" key="1">
    <citation type="submission" date="2016-06" db="EMBL/GenBank/DDBJ databases">
        <title>Comparative genomics of the ectomycorrhizal sister species Rhizopogon vinicolor and Rhizopogon vesiculosus (Basidiomycota: Boletales) reveals a divergence of the mating type B locus.</title>
        <authorList>
            <consortium name="DOE Joint Genome Institute"/>
            <person name="Mujic A.B."/>
            <person name="Kuo A."/>
            <person name="Tritt A."/>
            <person name="Lipzen A."/>
            <person name="Chen C."/>
            <person name="Johnson J."/>
            <person name="Sharma A."/>
            <person name="Barry K."/>
            <person name="Grigoriev I.V."/>
            <person name="Spatafora J.W."/>
        </authorList>
    </citation>
    <scope>NUCLEOTIDE SEQUENCE [LARGE SCALE GENOMIC DNA]</scope>
    <source>
        <strain evidence="1 2">AM-OR11-026</strain>
    </source>
</reference>
<name>A0A1B7MUW1_9AGAM</name>
<dbReference type="EMBL" id="KV448422">
    <property type="protein sequence ID" value="OAX36360.1"/>
    <property type="molecule type" value="Genomic_DNA"/>
</dbReference>
<evidence type="ECO:0000313" key="2">
    <source>
        <dbReference type="Proteomes" id="UP000092154"/>
    </source>
</evidence>
<dbReference type="InParanoid" id="A0A1B7MUW1"/>
<evidence type="ECO:0000313" key="1">
    <source>
        <dbReference type="EMBL" id="OAX36360.1"/>
    </source>
</evidence>
<sequence>MWQQGAFKYGEAVPAARQQHSPVRMRLHRFKRAPSIANLFVSAHSHSTFSHLPVDTLTGLIWYLLARFGVSKQNGKERIFATSAAICTHLCYGMISILLNSRSFLPISTFTLWRFSSLSSHRPCDLTNNEPSIDAQPSRNLGAEHRFRIQVYKGPLEALTSPIIHAGTLTSVASDFNLSTAASSPKSAHS</sequence>